<gene>
    <name evidence="1" type="ORF">B0A81_09640</name>
</gene>
<evidence type="ECO:0000313" key="1">
    <source>
        <dbReference type="EMBL" id="OXB08562.1"/>
    </source>
</evidence>
<comment type="caution">
    <text evidence="1">The sequence shown here is derived from an EMBL/GenBank/DDBJ whole genome shotgun (WGS) entry which is preliminary data.</text>
</comment>
<protein>
    <submittedName>
        <fullName evidence="1">Uncharacterized protein</fullName>
    </submittedName>
</protein>
<dbReference type="RefSeq" id="WP_089057827.1">
    <property type="nucleotide sequence ID" value="NZ_MUHD01000016.1"/>
</dbReference>
<sequence>MYSQKDAFKLIEFYHDKVVGKPLDNSEKKLLITDMDFEPSRHGSGVFDVFCCAEVDSFRYQKDIDEVAESLGLVLPKNFLKYN</sequence>
<accession>A0ABX4CV42</accession>
<reference evidence="1 2" key="1">
    <citation type="submission" date="2016-11" db="EMBL/GenBank/DDBJ databases">
        <title>Whole genomes of Flavobacteriaceae.</title>
        <authorList>
            <person name="Stine C."/>
            <person name="Li C."/>
            <person name="Tadesse D."/>
        </authorList>
    </citation>
    <scope>NUCLEOTIDE SEQUENCE [LARGE SCALE GENOMIC DNA]</scope>
    <source>
        <strain evidence="1 2">CCUG 60112</strain>
    </source>
</reference>
<dbReference type="Proteomes" id="UP000198381">
    <property type="component" value="Unassembled WGS sequence"/>
</dbReference>
<dbReference type="EMBL" id="MUHD01000016">
    <property type="protein sequence ID" value="OXB08562.1"/>
    <property type="molecule type" value="Genomic_DNA"/>
</dbReference>
<name>A0ABX4CV42_9FLAO</name>
<organism evidence="1 2">
    <name type="scientific">Flavobacterium plurextorum</name>
    <dbReference type="NCBI Taxonomy" id="1114867"/>
    <lineage>
        <taxon>Bacteria</taxon>
        <taxon>Pseudomonadati</taxon>
        <taxon>Bacteroidota</taxon>
        <taxon>Flavobacteriia</taxon>
        <taxon>Flavobacteriales</taxon>
        <taxon>Flavobacteriaceae</taxon>
        <taxon>Flavobacterium</taxon>
    </lineage>
</organism>
<keyword evidence="2" id="KW-1185">Reference proteome</keyword>
<evidence type="ECO:0000313" key="2">
    <source>
        <dbReference type="Proteomes" id="UP000198381"/>
    </source>
</evidence>
<proteinExistence type="predicted"/>